<protein>
    <submittedName>
        <fullName evidence="1">Uncharacterized protein</fullName>
    </submittedName>
</protein>
<dbReference type="OrthoDB" id="20900at2759"/>
<name>A0A368QUV1_SETIT</name>
<reference evidence="1" key="2">
    <citation type="submission" date="2015-07" db="EMBL/GenBank/DDBJ databases">
        <authorList>
            <person name="Noorani M."/>
        </authorList>
    </citation>
    <scope>NUCLEOTIDE SEQUENCE</scope>
    <source>
        <strain evidence="1">Yugu1</strain>
    </source>
</reference>
<gene>
    <name evidence="1" type="ORF">SETIT_4G157900v2</name>
</gene>
<sequence>MLSREQCDPLMTQGWWLPKKQSTSGGMRFERRDAQTPRHCCGVLTARTNPAGSWQRLLPTQALLAPQFSRHLTSPMACAAADAGAGGGVALAGMHDLRLRPRLLRSLLDDCLPLPVPGRSPPRRPADLAYAADAVCSHGLLAEPSAGRADPGVLEEWEAAVDAWVHRLLELIGSDKVYALHPIRLCPFATSSVLCDLRLISDFACEF</sequence>
<dbReference type="EMBL" id="CM003531">
    <property type="protein sequence ID" value="RCV21692.1"/>
    <property type="molecule type" value="Genomic_DNA"/>
</dbReference>
<evidence type="ECO:0000313" key="1">
    <source>
        <dbReference type="EMBL" id="RCV21692.1"/>
    </source>
</evidence>
<accession>A0A368QUV1</accession>
<reference evidence="1" key="1">
    <citation type="journal article" date="2012" name="Nat. Biotechnol.">
        <title>Reference genome sequence of the model plant Setaria.</title>
        <authorList>
            <person name="Bennetzen J.L."/>
            <person name="Schmutz J."/>
            <person name="Wang H."/>
            <person name="Percifield R."/>
            <person name="Hawkins J."/>
            <person name="Pontaroli A.C."/>
            <person name="Estep M."/>
            <person name="Feng L."/>
            <person name="Vaughn J.N."/>
            <person name="Grimwood J."/>
            <person name="Jenkins J."/>
            <person name="Barry K."/>
            <person name="Lindquist E."/>
            <person name="Hellsten U."/>
            <person name="Deshpande S."/>
            <person name="Wang X."/>
            <person name="Wu X."/>
            <person name="Mitros T."/>
            <person name="Triplett J."/>
            <person name="Yang X."/>
            <person name="Ye C.Y."/>
            <person name="Mauro-Herrera M."/>
            <person name="Wang L."/>
            <person name="Li P."/>
            <person name="Sharma M."/>
            <person name="Sharma R."/>
            <person name="Ronald P.C."/>
            <person name="Panaud O."/>
            <person name="Kellogg E.A."/>
            <person name="Brutnell T.P."/>
            <person name="Doust A.N."/>
            <person name="Tuskan G.A."/>
            <person name="Rokhsar D."/>
            <person name="Devos K.M."/>
        </authorList>
    </citation>
    <scope>NUCLEOTIDE SEQUENCE [LARGE SCALE GENOMIC DNA]</scope>
    <source>
        <strain evidence="1">Yugu1</strain>
    </source>
</reference>
<dbReference type="AlphaFoldDB" id="A0A368QUV1"/>
<proteinExistence type="predicted"/>
<organism evidence="1">
    <name type="scientific">Setaria italica</name>
    <name type="common">Foxtail millet</name>
    <name type="synonym">Panicum italicum</name>
    <dbReference type="NCBI Taxonomy" id="4555"/>
    <lineage>
        <taxon>Eukaryota</taxon>
        <taxon>Viridiplantae</taxon>
        <taxon>Streptophyta</taxon>
        <taxon>Embryophyta</taxon>
        <taxon>Tracheophyta</taxon>
        <taxon>Spermatophyta</taxon>
        <taxon>Magnoliopsida</taxon>
        <taxon>Liliopsida</taxon>
        <taxon>Poales</taxon>
        <taxon>Poaceae</taxon>
        <taxon>PACMAD clade</taxon>
        <taxon>Panicoideae</taxon>
        <taxon>Panicodae</taxon>
        <taxon>Paniceae</taxon>
        <taxon>Cenchrinae</taxon>
        <taxon>Setaria</taxon>
    </lineage>
</organism>
<dbReference type="STRING" id="4555.A0A368QUV1"/>